<evidence type="ECO:0000256" key="1">
    <source>
        <dbReference type="SAM" id="MobiDB-lite"/>
    </source>
</evidence>
<accession>A0A6C0HC76</accession>
<organism evidence="2">
    <name type="scientific">viral metagenome</name>
    <dbReference type="NCBI Taxonomy" id="1070528"/>
    <lineage>
        <taxon>unclassified sequences</taxon>
        <taxon>metagenomes</taxon>
        <taxon>organismal metagenomes</taxon>
    </lineage>
</organism>
<dbReference type="AlphaFoldDB" id="A0A6C0HC76"/>
<reference evidence="2" key="1">
    <citation type="journal article" date="2020" name="Nature">
        <title>Giant virus diversity and host interactions through global metagenomics.</title>
        <authorList>
            <person name="Schulz F."/>
            <person name="Roux S."/>
            <person name="Paez-Espino D."/>
            <person name="Jungbluth S."/>
            <person name="Walsh D.A."/>
            <person name="Denef V.J."/>
            <person name="McMahon K.D."/>
            <person name="Konstantinidis K.T."/>
            <person name="Eloe-Fadrosh E.A."/>
            <person name="Kyrpides N.C."/>
            <person name="Woyke T."/>
        </authorList>
    </citation>
    <scope>NUCLEOTIDE SEQUENCE</scope>
    <source>
        <strain evidence="2">GVMAG-M-3300023179-90</strain>
    </source>
</reference>
<sequence>MNRYILNLTRLSTLGPSDVGKLYYIIQKDSGTKTPMEYVGDTVGVDGQLFKSFTQVRSDQNIYAEINLPQPIYHYNPDDSSFDLYETNLPKDALINISSYVKYRGGKFHNKRAYKKYTRKNKKVTKKRKSEKRVNYKKI</sequence>
<name>A0A6C0HC76_9ZZZZ</name>
<protein>
    <submittedName>
        <fullName evidence="2">Uncharacterized protein</fullName>
    </submittedName>
</protein>
<feature type="region of interest" description="Disordered" evidence="1">
    <location>
        <begin position="120"/>
        <end position="139"/>
    </location>
</feature>
<proteinExistence type="predicted"/>
<dbReference type="EMBL" id="MN739925">
    <property type="protein sequence ID" value="QHT77990.1"/>
    <property type="molecule type" value="Genomic_DNA"/>
</dbReference>
<evidence type="ECO:0000313" key="2">
    <source>
        <dbReference type="EMBL" id="QHT77990.1"/>
    </source>
</evidence>